<dbReference type="InterPro" id="IPR018146">
    <property type="entry name" value="Glyoxalase_1_CS"/>
</dbReference>
<dbReference type="RefSeq" id="WP_115783020.1">
    <property type="nucleotide sequence ID" value="NZ_BMHL01000002.1"/>
</dbReference>
<feature type="domain" description="VOC" evidence="2">
    <location>
        <begin position="161"/>
        <end position="278"/>
    </location>
</feature>
<dbReference type="Gene3D" id="3.10.180.10">
    <property type="entry name" value="2,3-Dihydroxybiphenyl 1,2-Dioxygenase, domain 1"/>
    <property type="match status" value="1"/>
</dbReference>
<evidence type="ECO:0000313" key="3">
    <source>
        <dbReference type="EMBL" id="GGC26736.1"/>
    </source>
</evidence>
<keyword evidence="4" id="KW-1185">Reference proteome</keyword>
<dbReference type="SUPFAM" id="SSF54593">
    <property type="entry name" value="Glyoxalase/Bleomycin resistance protein/Dihydroxybiphenyl dioxygenase"/>
    <property type="match status" value="1"/>
</dbReference>
<evidence type="ECO:0000259" key="2">
    <source>
        <dbReference type="PROSITE" id="PS51819"/>
    </source>
</evidence>
<accession>A0ABQ1LQP3</accession>
<dbReference type="PROSITE" id="PS00934">
    <property type="entry name" value="GLYOXALASE_I_1"/>
    <property type="match status" value="1"/>
</dbReference>
<sequence length="313" mass="34758">MNIVGLEFLVFGIDGIDDMAGARQYLLDYGLDEVDYDPVRGGIFTALDGTGLIMRAADDPSLPPLPPKAATPSLRETVYGVDNADTLASIKANLEADREVSVDADGTLHCIDDAGFGVAFMVTRRHKYEARYLGFNVPGQPPGRPLNDCAVDPDAVIKPRTLSHVVYFVEDAQKAEAFYARLGFIVTDRFNHLGPFMRPAGTQDHHTLFMIESQNDHMIGCNHFTFHLGSASEVLQHGWNFVRKGYKSFWGPGRHILGSNYFWYFNSPFGATIEFDADMDLHDDNWTPRACDPGSDNSQIFLFDARGKWAPGE</sequence>
<evidence type="ECO:0000256" key="1">
    <source>
        <dbReference type="ARBA" id="ARBA00022723"/>
    </source>
</evidence>
<name>A0ABQ1LQP3_9BURK</name>
<dbReference type="PROSITE" id="PS51819">
    <property type="entry name" value="VOC"/>
    <property type="match status" value="1"/>
</dbReference>
<reference evidence="4" key="1">
    <citation type="journal article" date="2019" name="Int. J. Syst. Evol. Microbiol.">
        <title>The Global Catalogue of Microorganisms (GCM) 10K type strain sequencing project: providing services to taxonomists for standard genome sequencing and annotation.</title>
        <authorList>
            <consortium name="The Broad Institute Genomics Platform"/>
            <consortium name="The Broad Institute Genome Sequencing Center for Infectious Disease"/>
            <person name="Wu L."/>
            <person name="Ma J."/>
        </authorList>
    </citation>
    <scope>NUCLEOTIDE SEQUENCE [LARGE SCALE GENOMIC DNA]</scope>
    <source>
        <strain evidence="4">CGMCC 1.15103</strain>
    </source>
</reference>
<dbReference type="InterPro" id="IPR029068">
    <property type="entry name" value="Glyas_Bleomycin-R_OHBP_Dase"/>
</dbReference>
<dbReference type="Proteomes" id="UP000602004">
    <property type="component" value="Unassembled WGS sequence"/>
</dbReference>
<dbReference type="InterPro" id="IPR004360">
    <property type="entry name" value="Glyas_Fos-R_dOase_dom"/>
</dbReference>
<dbReference type="InterPro" id="IPR037523">
    <property type="entry name" value="VOC_core"/>
</dbReference>
<keyword evidence="1" id="KW-0479">Metal-binding</keyword>
<evidence type="ECO:0000313" key="4">
    <source>
        <dbReference type="Proteomes" id="UP000602004"/>
    </source>
</evidence>
<dbReference type="EMBL" id="BMHL01000002">
    <property type="protein sequence ID" value="GGC26736.1"/>
    <property type="molecule type" value="Genomic_DNA"/>
</dbReference>
<protein>
    <submittedName>
        <fullName evidence="3">Glyoxalase</fullName>
    </submittedName>
</protein>
<organism evidence="3 4">
    <name type="scientific">Paraburkholderia caffeinilytica</name>
    <dbReference type="NCBI Taxonomy" id="1761016"/>
    <lineage>
        <taxon>Bacteria</taxon>
        <taxon>Pseudomonadati</taxon>
        <taxon>Pseudomonadota</taxon>
        <taxon>Betaproteobacteria</taxon>
        <taxon>Burkholderiales</taxon>
        <taxon>Burkholderiaceae</taxon>
        <taxon>Paraburkholderia</taxon>
    </lineage>
</organism>
<gene>
    <name evidence="3" type="ORF">GCM10011400_11380</name>
</gene>
<dbReference type="Pfam" id="PF00903">
    <property type="entry name" value="Glyoxalase"/>
    <property type="match status" value="1"/>
</dbReference>
<proteinExistence type="predicted"/>
<comment type="caution">
    <text evidence="3">The sequence shown here is derived from an EMBL/GenBank/DDBJ whole genome shotgun (WGS) entry which is preliminary data.</text>
</comment>